<evidence type="ECO:0000313" key="1">
    <source>
        <dbReference type="EMBL" id="CAD7003095.1"/>
    </source>
</evidence>
<name>A0A811UYH5_CERCA</name>
<comment type="caution">
    <text evidence="1">The sequence shown here is derived from an EMBL/GenBank/DDBJ whole genome shotgun (WGS) entry which is preliminary data.</text>
</comment>
<dbReference type="Proteomes" id="UP000606786">
    <property type="component" value="Unassembled WGS sequence"/>
</dbReference>
<accession>A0A811UYH5</accession>
<protein>
    <submittedName>
        <fullName evidence="1">(Mediterranean fruit fly) hypothetical protein</fullName>
    </submittedName>
</protein>
<dbReference type="AlphaFoldDB" id="A0A811UYH5"/>
<evidence type="ECO:0000313" key="2">
    <source>
        <dbReference type="Proteomes" id="UP000606786"/>
    </source>
</evidence>
<sequence>MATNNILDHKYMRFLVNPNRNPTAQLKIRRTKTNCAKLSIKDSKNDSVILVIDKQQQQQQAKKYSSIHVSLHVCVCAFLQQFKFTKVNGRRAKYRSVHKGCRQWKFHKIFKPRLAQQQKKMYKNTHVNTRCYGCATQ</sequence>
<organism evidence="1 2">
    <name type="scientific">Ceratitis capitata</name>
    <name type="common">Mediterranean fruit fly</name>
    <name type="synonym">Tephritis capitata</name>
    <dbReference type="NCBI Taxonomy" id="7213"/>
    <lineage>
        <taxon>Eukaryota</taxon>
        <taxon>Metazoa</taxon>
        <taxon>Ecdysozoa</taxon>
        <taxon>Arthropoda</taxon>
        <taxon>Hexapoda</taxon>
        <taxon>Insecta</taxon>
        <taxon>Pterygota</taxon>
        <taxon>Neoptera</taxon>
        <taxon>Endopterygota</taxon>
        <taxon>Diptera</taxon>
        <taxon>Brachycera</taxon>
        <taxon>Muscomorpha</taxon>
        <taxon>Tephritoidea</taxon>
        <taxon>Tephritidae</taxon>
        <taxon>Ceratitis</taxon>
        <taxon>Ceratitis</taxon>
    </lineage>
</organism>
<dbReference type="EMBL" id="CAJHJT010000034">
    <property type="protein sequence ID" value="CAD7003095.1"/>
    <property type="molecule type" value="Genomic_DNA"/>
</dbReference>
<proteinExistence type="predicted"/>
<reference evidence="1" key="1">
    <citation type="submission" date="2020-11" db="EMBL/GenBank/DDBJ databases">
        <authorList>
            <person name="Whitehead M."/>
        </authorList>
    </citation>
    <scope>NUCLEOTIDE SEQUENCE</scope>
    <source>
        <strain evidence="1">EGII</strain>
    </source>
</reference>
<keyword evidence="2" id="KW-1185">Reference proteome</keyword>
<gene>
    <name evidence="1" type="ORF">CCAP1982_LOCUS11558</name>
</gene>